<accession>A0ABP0DTK4</accession>
<comment type="caution">
    <text evidence="6">The sequence shown here is derived from an EMBL/GenBank/DDBJ whole genome shotgun (WGS) entry which is preliminary data.</text>
</comment>
<evidence type="ECO:0000313" key="6">
    <source>
        <dbReference type="EMBL" id="CAK7271522.1"/>
    </source>
</evidence>
<keyword evidence="2" id="KW-0479">Metal-binding</keyword>
<proteinExistence type="inferred from homology"/>
<protein>
    <recommendedName>
        <fullName evidence="5">Cytochrome b5 heme-binding domain-containing protein</fullName>
    </recommendedName>
</protein>
<dbReference type="Gene3D" id="3.10.120.10">
    <property type="entry name" value="Cytochrome b5-like heme/steroid binding domain"/>
    <property type="match status" value="1"/>
</dbReference>
<evidence type="ECO:0000313" key="7">
    <source>
        <dbReference type="Proteomes" id="UP001642501"/>
    </source>
</evidence>
<gene>
    <name evidence="6" type="ORF">SEPCBS57363_004664</name>
</gene>
<keyword evidence="3" id="KW-0408">Iron</keyword>
<sequence>MSKSFTVAEVSKHKTEDSGQYIIVDDGVYDITAFADEHPGGAKILKRMAGRDASKQFWKYHNQKVLDKYTERLKVGTVTETAKL</sequence>
<evidence type="ECO:0000256" key="2">
    <source>
        <dbReference type="ARBA" id="ARBA00022723"/>
    </source>
</evidence>
<dbReference type="SMART" id="SM01117">
    <property type="entry name" value="Cyt-b5"/>
    <property type="match status" value="1"/>
</dbReference>
<dbReference type="Proteomes" id="UP001642501">
    <property type="component" value="Unassembled WGS sequence"/>
</dbReference>
<dbReference type="PROSITE" id="PS50255">
    <property type="entry name" value="CYTOCHROME_B5_2"/>
    <property type="match status" value="1"/>
</dbReference>
<dbReference type="Pfam" id="PF00173">
    <property type="entry name" value="Cyt-b5"/>
    <property type="match status" value="1"/>
</dbReference>
<evidence type="ECO:0000256" key="4">
    <source>
        <dbReference type="ARBA" id="ARBA00038168"/>
    </source>
</evidence>
<reference evidence="6 7" key="1">
    <citation type="submission" date="2024-01" db="EMBL/GenBank/DDBJ databases">
        <authorList>
            <person name="Allen C."/>
            <person name="Tagirdzhanova G."/>
        </authorList>
    </citation>
    <scope>NUCLEOTIDE SEQUENCE [LARGE SCALE GENOMIC DNA]</scope>
    <source>
        <strain evidence="6 7">CBS 573.63</strain>
    </source>
</reference>
<keyword evidence="1" id="KW-0349">Heme</keyword>
<feature type="domain" description="Cytochrome b5 heme-binding" evidence="5">
    <location>
        <begin position="2"/>
        <end position="79"/>
    </location>
</feature>
<dbReference type="InterPro" id="IPR001199">
    <property type="entry name" value="Cyt_B5-like_heme/steroid-bd"/>
</dbReference>
<comment type="similarity">
    <text evidence="4">Belongs to the cytochrome b5 family.</text>
</comment>
<keyword evidence="7" id="KW-1185">Reference proteome</keyword>
<evidence type="ECO:0000259" key="5">
    <source>
        <dbReference type="PROSITE" id="PS50255"/>
    </source>
</evidence>
<dbReference type="SUPFAM" id="SSF55856">
    <property type="entry name" value="Cytochrome b5-like heme/steroid binding domain"/>
    <property type="match status" value="1"/>
</dbReference>
<dbReference type="PRINTS" id="PR00363">
    <property type="entry name" value="CYTOCHROMEB5"/>
</dbReference>
<dbReference type="PANTHER" id="PTHR19359:SF14">
    <property type="entry name" value="CYTOCHROME B5 A"/>
    <property type="match status" value="1"/>
</dbReference>
<evidence type="ECO:0000256" key="1">
    <source>
        <dbReference type="ARBA" id="ARBA00022617"/>
    </source>
</evidence>
<dbReference type="EMBL" id="CAWUOM010000090">
    <property type="protein sequence ID" value="CAK7271522.1"/>
    <property type="molecule type" value="Genomic_DNA"/>
</dbReference>
<evidence type="ECO:0000256" key="3">
    <source>
        <dbReference type="ARBA" id="ARBA00023004"/>
    </source>
</evidence>
<dbReference type="InterPro" id="IPR036400">
    <property type="entry name" value="Cyt_B5-like_heme/steroid_sf"/>
</dbReference>
<dbReference type="PANTHER" id="PTHR19359">
    <property type="entry name" value="CYTOCHROME B5"/>
    <property type="match status" value="1"/>
</dbReference>
<organism evidence="6 7">
    <name type="scientific">Sporothrix epigloea</name>
    <dbReference type="NCBI Taxonomy" id="1892477"/>
    <lineage>
        <taxon>Eukaryota</taxon>
        <taxon>Fungi</taxon>
        <taxon>Dikarya</taxon>
        <taxon>Ascomycota</taxon>
        <taxon>Pezizomycotina</taxon>
        <taxon>Sordariomycetes</taxon>
        <taxon>Sordariomycetidae</taxon>
        <taxon>Ophiostomatales</taxon>
        <taxon>Ophiostomataceae</taxon>
        <taxon>Sporothrix</taxon>
    </lineage>
</organism>
<dbReference type="InterPro" id="IPR050668">
    <property type="entry name" value="Cytochrome_b5"/>
</dbReference>
<name>A0ABP0DTK4_9PEZI</name>